<dbReference type="CDD" id="cd00170">
    <property type="entry name" value="SEC14"/>
    <property type="match status" value="1"/>
</dbReference>
<accession>A0A8K0GCJ2</accession>
<comment type="caution">
    <text evidence="2">The sequence shown here is derived from an EMBL/GenBank/DDBJ whole genome shotgun (WGS) entry which is preliminary data.</text>
</comment>
<dbReference type="SUPFAM" id="SSF52087">
    <property type="entry name" value="CRAL/TRIO domain"/>
    <property type="match status" value="1"/>
</dbReference>
<organism evidence="2 3">
    <name type="scientific">Ignelater luminosus</name>
    <name type="common">Cucubano</name>
    <name type="synonym">Pyrophorus luminosus</name>
    <dbReference type="NCBI Taxonomy" id="2038154"/>
    <lineage>
        <taxon>Eukaryota</taxon>
        <taxon>Metazoa</taxon>
        <taxon>Ecdysozoa</taxon>
        <taxon>Arthropoda</taxon>
        <taxon>Hexapoda</taxon>
        <taxon>Insecta</taxon>
        <taxon>Pterygota</taxon>
        <taxon>Neoptera</taxon>
        <taxon>Endopterygota</taxon>
        <taxon>Coleoptera</taxon>
        <taxon>Polyphaga</taxon>
        <taxon>Elateriformia</taxon>
        <taxon>Elateroidea</taxon>
        <taxon>Elateridae</taxon>
        <taxon>Agrypninae</taxon>
        <taxon>Pyrophorini</taxon>
        <taxon>Ignelater</taxon>
    </lineage>
</organism>
<gene>
    <name evidence="2" type="ORF">ILUMI_06472</name>
</gene>
<feature type="non-terminal residue" evidence="2">
    <location>
        <position position="1"/>
    </location>
</feature>
<protein>
    <recommendedName>
        <fullName evidence="1">CRAL-TRIO domain-containing protein</fullName>
    </recommendedName>
</protein>
<dbReference type="InterPro" id="IPR001251">
    <property type="entry name" value="CRAL-TRIO_dom"/>
</dbReference>
<dbReference type="AlphaFoldDB" id="A0A8K0GCJ2"/>
<evidence type="ECO:0000259" key="1">
    <source>
        <dbReference type="PROSITE" id="PS50191"/>
    </source>
</evidence>
<dbReference type="PANTHER" id="PTHR10174">
    <property type="entry name" value="ALPHA-TOCOPHEROL TRANSFER PROTEIN-RELATED"/>
    <property type="match status" value="1"/>
</dbReference>
<dbReference type="GO" id="GO:0016020">
    <property type="term" value="C:membrane"/>
    <property type="evidence" value="ECO:0007669"/>
    <property type="project" value="TreeGrafter"/>
</dbReference>
<dbReference type="Pfam" id="PF00650">
    <property type="entry name" value="CRAL_TRIO"/>
    <property type="match status" value="1"/>
</dbReference>
<evidence type="ECO:0000313" key="2">
    <source>
        <dbReference type="EMBL" id="KAF2899700.1"/>
    </source>
</evidence>
<keyword evidence="3" id="KW-1185">Reference proteome</keyword>
<reference evidence="2" key="1">
    <citation type="submission" date="2019-08" db="EMBL/GenBank/DDBJ databases">
        <title>The genome of the North American firefly Photinus pyralis.</title>
        <authorList>
            <consortium name="Photinus pyralis genome working group"/>
            <person name="Fallon T.R."/>
            <person name="Sander Lower S.E."/>
            <person name="Weng J.-K."/>
        </authorList>
    </citation>
    <scope>NUCLEOTIDE SEQUENCE</scope>
    <source>
        <strain evidence="2">TRF0915ILg1</strain>
        <tissue evidence="2">Whole body</tissue>
    </source>
</reference>
<dbReference type="PROSITE" id="PS50191">
    <property type="entry name" value="CRAL_TRIO"/>
    <property type="match status" value="1"/>
</dbReference>
<dbReference type="SMART" id="SM00516">
    <property type="entry name" value="SEC14"/>
    <property type="match status" value="1"/>
</dbReference>
<dbReference type="EMBL" id="VTPC01002676">
    <property type="protein sequence ID" value="KAF2899700.1"/>
    <property type="molecule type" value="Genomic_DNA"/>
</dbReference>
<dbReference type="Gene3D" id="3.40.525.10">
    <property type="entry name" value="CRAL-TRIO lipid binding domain"/>
    <property type="match status" value="1"/>
</dbReference>
<dbReference type="PANTHER" id="PTHR10174:SF224">
    <property type="entry name" value="RETINOL-BINDING PROTEIN PINTA"/>
    <property type="match status" value="1"/>
</dbReference>
<dbReference type="InterPro" id="IPR036865">
    <property type="entry name" value="CRAL-TRIO_dom_sf"/>
</dbReference>
<feature type="domain" description="CRAL-TRIO" evidence="1">
    <location>
        <begin position="58"/>
        <end position="158"/>
    </location>
</feature>
<dbReference type="Gene3D" id="1.20.5.1200">
    <property type="entry name" value="Alpha-tocopherol transfer"/>
    <property type="match status" value="1"/>
</dbReference>
<sequence length="211" mass="23722">ALIPITKSTAQAGVPTVIIVQWAKFDSDAFQFVDLVKSGSICLDVLLNEDDNLTVNGLYIISDMKGFSLKYLKQITPTLSKKVMLLLQSAYPLRLKGVGFLNTLPVHDALINMFTPFFNEKLTKRLTVLTEDKTEKMYEIIPQEVFPDEYGGKAGPISKIYGEYRATLDKYKDWFTDDEQYGADESKRPGKPKTSVDVFGMEDCNGKLNID</sequence>
<name>A0A8K0GCJ2_IGNLU</name>
<dbReference type="Proteomes" id="UP000801492">
    <property type="component" value="Unassembled WGS sequence"/>
</dbReference>
<dbReference type="GO" id="GO:1902936">
    <property type="term" value="F:phosphatidylinositol bisphosphate binding"/>
    <property type="evidence" value="ECO:0007669"/>
    <property type="project" value="TreeGrafter"/>
</dbReference>
<evidence type="ECO:0000313" key="3">
    <source>
        <dbReference type="Proteomes" id="UP000801492"/>
    </source>
</evidence>
<dbReference type="PRINTS" id="PR00180">
    <property type="entry name" value="CRETINALDHBP"/>
</dbReference>
<proteinExistence type="predicted"/>
<dbReference type="OrthoDB" id="8169913at2759"/>